<organism evidence="1 2">
    <name type="scientific">Blepharisma stoltei</name>
    <dbReference type="NCBI Taxonomy" id="1481888"/>
    <lineage>
        <taxon>Eukaryota</taxon>
        <taxon>Sar</taxon>
        <taxon>Alveolata</taxon>
        <taxon>Ciliophora</taxon>
        <taxon>Postciliodesmatophora</taxon>
        <taxon>Heterotrichea</taxon>
        <taxon>Heterotrichida</taxon>
        <taxon>Blepharismidae</taxon>
        <taxon>Blepharisma</taxon>
    </lineage>
</organism>
<sequence>MSWNFFDSWSSKRSPHKQIECSENDYTQQESKCKKRYNKWQTCTDTRGFNDPTCREQLLEKYYACVDRMILMKNFLEDKSLS</sequence>
<dbReference type="Proteomes" id="UP001162131">
    <property type="component" value="Unassembled WGS sequence"/>
</dbReference>
<name>A0AAU9JZA3_9CILI</name>
<evidence type="ECO:0000313" key="2">
    <source>
        <dbReference type="Proteomes" id="UP001162131"/>
    </source>
</evidence>
<keyword evidence="2" id="KW-1185">Reference proteome</keyword>
<reference evidence="1" key="1">
    <citation type="submission" date="2021-09" db="EMBL/GenBank/DDBJ databases">
        <authorList>
            <consortium name="AG Swart"/>
            <person name="Singh M."/>
            <person name="Singh A."/>
            <person name="Seah K."/>
            <person name="Emmerich C."/>
        </authorList>
    </citation>
    <scope>NUCLEOTIDE SEQUENCE</scope>
    <source>
        <strain evidence="1">ATCC30299</strain>
    </source>
</reference>
<evidence type="ECO:0000313" key="1">
    <source>
        <dbReference type="EMBL" id="CAG9329918.1"/>
    </source>
</evidence>
<gene>
    <name evidence="1" type="ORF">BSTOLATCC_MIC50034</name>
</gene>
<protein>
    <submittedName>
        <fullName evidence="1">Uncharacterized protein</fullName>
    </submittedName>
</protein>
<accession>A0AAU9JZA3</accession>
<comment type="caution">
    <text evidence="1">The sequence shown here is derived from an EMBL/GenBank/DDBJ whole genome shotgun (WGS) entry which is preliminary data.</text>
</comment>
<proteinExistence type="predicted"/>
<dbReference type="EMBL" id="CAJZBQ010000050">
    <property type="protein sequence ID" value="CAG9329918.1"/>
    <property type="molecule type" value="Genomic_DNA"/>
</dbReference>
<dbReference type="AlphaFoldDB" id="A0AAU9JZA3"/>